<dbReference type="Proteomes" id="UP000308197">
    <property type="component" value="Unassembled WGS sequence"/>
</dbReference>
<evidence type="ECO:0000313" key="2">
    <source>
        <dbReference type="Proteomes" id="UP000308197"/>
    </source>
</evidence>
<dbReference type="PANTHER" id="PTHR39596">
    <property type="match status" value="1"/>
</dbReference>
<dbReference type="STRING" id="1314778.A0A5C3PIA6"/>
<evidence type="ECO:0008006" key="3">
    <source>
        <dbReference type="Google" id="ProtNLM"/>
    </source>
</evidence>
<protein>
    <recommendedName>
        <fullName evidence="3">Heterokaryon incompatibility domain-containing protein</fullName>
    </recommendedName>
</protein>
<keyword evidence="2" id="KW-1185">Reference proteome</keyword>
<reference evidence="1 2" key="1">
    <citation type="journal article" date="2019" name="Nat. Ecol. Evol.">
        <title>Megaphylogeny resolves global patterns of mushroom evolution.</title>
        <authorList>
            <person name="Varga T."/>
            <person name="Krizsan K."/>
            <person name="Foldi C."/>
            <person name="Dima B."/>
            <person name="Sanchez-Garcia M."/>
            <person name="Sanchez-Ramirez S."/>
            <person name="Szollosi G.J."/>
            <person name="Szarkandi J.G."/>
            <person name="Papp V."/>
            <person name="Albert L."/>
            <person name="Andreopoulos W."/>
            <person name="Angelini C."/>
            <person name="Antonin V."/>
            <person name="Barry K.W."/>
            <person name="Bougher N.L."/>
            <person name="Buchanan P."/>
            <person name="Buyck B."/>
            <person name="Bense V."/>
            <person name="Catcheside P."/>
            <person name="Chovatia M."/>
            <person name="Cooper J."/>
            <person name="Damon W."/>
            <person name="Desjardin D."/>
            <person name="Finy P."/>
            <person name="Geml J."/>
            <person name="Haridas S."/>
            <person name="Hughes K."/>
            <person name="Justo A."/>
            <person name="Karasinski D."/>
            <person name="Kautmanova I."/>
            <person name="Kiss B."/>
            <person name="Kocsube S."/>
            <person name="Kotiranta H."/>
            <person name="LaButti K.M."/>
            <person name="Lechner B.E."/>
            <person name="Liimatainen K."/>
            <person name="Lipzen A."/>
            <person name="Lukacs Z."/>
            <person name="Mihaltcheva S."/>
            <person name="Morgado L.N."/>
            <person name="Niskanen T."/>
            <person name="Noordeloos M.E."/>
            <person name="Ohm R.A."/>
            <person name="Ortiz-Santana B."/>
            <person name="Ovrebo C."/>
            <person name="Racz N."/>
            <person name="Riley R."/>
            <person name="Savchenko A."/>
            <person name="Shiryaev A."/>
            <person name="Soop K."/>
            <person name="Spirin V."/>
            <person name="Szebenyi C."/>
            <person name="Tomsovsky M."/>
            <person name="Tulloss R.E."/>
            <person name="Uehling J."/>
            <person name="Grigoriev I.V."/>
            <person name="Vagvolgyi C."/>
            <person name="Papp T."/>
            <person name="Martin F.M."/>
            <person name="Miettinen O."/>
            <person name="Hibbett D.S."/>
            <person name="Nagy L.G."/>
        </authorList>
    </citation>
    <scope>NUCLEOTIDE SEQUENCE [LARGE SCALE GENOMIC DNA]</scope>
    <source>
        <strain evidence="1 2">HHB13444</strain>
    </source>
</reference>
<proteinExistence type="predicted"/>
<name>A0A5C3PIA6_9APHY</name>
<gene>
    <name evidence="1" type="ORF">K466DRAFT_598496</name>
</gene>
<organism evidence="1 2">
    <name type="scientific">Polyporus arcularius HHB13444</name>
    <dbReference type="NCBI Taxonomy" id="1314778"/>
    <lineage>
        <taxon>Eukaryota</taxon>
        <taxon>Fungi</taxon>
        <taxon>Dikarya</taxon>
        <taxon>Basidiomycota</taxon>
        <taxon>Agaricomycotina</taxon>
        <taxon>Agaricomycetes</taxon>
        <taxon>Polyporales</taxon>
        <taxon>Polyporaceae</taxon>
        <taxon>Polyporus</taxon>
    </lineage>
</organism>
<dbReference type="InParanoid" id="A0A5C3PIA6"/>
<sequence>MDGSNRVHLSWRHIANIPDTLEVEVDKSDRYLRLYEDSLHYLETTYPVATLTCSLPDDIVRQPGIHPSLKTFVNLLADRANMFSDMPSRPDSHQHPVQELHITLTGDSDSVVDFVLSGLLEISLPSANHVTCPLRVSPDHIPASHLYQAFFLDCVARLWRRECYLRAGIADLSPMPWSRTSLRELSGNTFLSEPPYRTPTVGTASLADEDSEAMRFVQAWFGSPVDIPWLGAPHNGYPFCTTLSSYIKIRRDGAIRSMRDDAALWVSAMTFGLLEAVTRVRIPESLFIDHTLVAQGGEAILSGTRILRFLTSWRYRMRDHSDGQEDEEAHRRHGREAARILNRALNALDEEARPSTSMCQRGGYHESSNMVCAVALTVGPLCAVAHSVWKTLPEMDLLMKCATEKSRSFYAETLAACAERMYRAGWCPNTISLEFMPTLWDLSKVSNLLRLQPYIRRSRDEHKDCTPAACVLYTIADTKAYVPCHVDPACHCEYVKPPLDDITKLLSDGLIPALTYDGKGLRVRPAAHGAYVAVSHVWADGMGSTTEDGLPTCVVTRISKLVQKLLPDTGAFWMDSLCVPDARGLRKCAIKLMAQTYQDAAKVLVIDSCIRSQCSESKTWEENLFRIGTSGWARRVWTLQEGILAHELYFEFTEGPVNVEEKLGLNGYDNTAEGATHDRLNNDSLRFLPPHSSCSHVPLFGYRGNLSSPRTATTHSADHWNPDDVIRLLRLRTTSKPEDELVAISSFLPIDVDVLLSISGPDAAQRRLREYFLSQRELSKFFPMQCSARSALPQFTWAPCTLMSTVESAGLRYGVGICTTDGFTAEYFVGSLEKPIPIPETCRKGSREALEVYIVHHASMSAYLLTVYVNFVSAAPGTLPDIDALLLFEGDLREAETLGTVHYCAAVFEPSSGRGYGTPGTQNSEDAVGAVNQGLPRPVGYVAPARMERLSSHPDLLSTRSNVFVMGELCQNTVLLT</sequence>
<evidence type="ECO:0000313" key="1">
    <source>
        <dbReference type="EMBL" id="TFK88609.1"/>
    </source>
</evidence>
<accession>A0A5C3PIA6</accession>
<dbReference type="EMBL" id="ML211106">
    <property type="protein sequence ID" value="TFK88609.1"/>
    <property type="molecule type" value="Genomic_DNA"/>
</dbReference>
<dbReference type="AlphaFoldDB" id="A0A5C3PIA6"/>
<dbReference type="PANTHER" id="PTHR39596:SF2">
    <property type="entry name" value="HET DOMAIN PROTEIN (AFU_ORTHOLOGUE AFUA_1G17550)-RELATED"/>
    <property type="match status" value="1"/>
</dbReference>